<protein>
    <submittedName>
        <fullName evidence="1">Putative Inorganic diphosphatase</fullName>
        <ecNumber evidence="1">3.6.1.1</ecNumber>
    </submittedName>
</protein>
<dbReference type="AlphaFoldDB" id="E6PDP4"/>
<dbReference type="InterPro" id="IPR051806">
    <property type="entry name" value="HAD-like_SPP"/>
</dbReference>
<dbReference type="EC" id="3.6.1.1" evidence="1"/>
<dbReference type="InterPro" id="IPR041492">
    <property type="entry name" value="HAD_2"/>
</dbReference>
<dbReference type="CDD" id="cd07505">
    <property type="entry name" value="HAD_BPGM-like"/>
    <property type="match status" value="1"/>
</dbReference>
<name>E6PDP4_9ZZZZ</name>
<reference evidence="1" key="1">
    <citation type="submission" date="2009-10" db="EMBL/GenBank/DDBJ databases">
        <title>Diversity of trophic interactions inside an arsenic-rich microbial ecosystem.</title>
        <authorList>
            <person name="Bertin P.N."/>
            <person name="Heinrich-Salmeron A."/>
            <person name="Pelletier E."/>
            <person name="Goulhen-Chollet F."/>
            <person name="Arsene-Ploetze F."/>
            <person name="Gallien S."/>
            <person name="Calteau A."/>
            <person name="Vallenet D."/>
            <person name="Casiot C."/>
            <person name="Chane-Woon-Ming B."/>
            <person name="Giloteaux L."/>
            <person name="Barakat M."/>
            <person name="Bonnefoy V."/>
            <person name="Bruneel O."/>
            <person name="Chandler M."/>
            <person name="Cleiss J."/>
            <person name="Duran R."/>
            <person name="Elbaz-Poulichet F."/>
            <person name="Fonknechten N."/>
            <person name="Lauga B."/>
            <person name="Mornico D."/>
            <person name="Ortet P."/>
            <person name="Schaeffer C."/>
            <person name="Siguier P."/>
            <person name="Alexander Thil Smith A."/>
            <person name="Van Dorsselaer A."/>
            <person name="Weissenbach J."/>
            <person name="Medigue C."/>
            <person name="Le Paslier D."/>
        </authorList>
    </citation>
    <scope>NUCLEOTIDE SEQUENCE</scope>
</reference>
<dbReference type="InterPro" id="IPR023214">
    <property type="entry name" value="HAD_sf"/>
</dbReference>
<organism evidence="1">
    <name type="scientific">mine drainage metagenome</name>
    <dbReference type="NCBI Taxonomy" id="410659"/>
    <lineage>
        <taxon>unclassified sequences</taxon>
        <taxon>metagenomes</taxon>
        <taxon>ecological metagenomes</taxon>
    </lineage>
</organism>
<evidence type="ECO:0000313" key="1">
    <source>
        <dbReference type="EMBL" id="CBH74579.1"/>
    </source>
</evidence>
<dbReference type="EMBL" id="CABL01000002">
    <property type="protein sequence ID" value="CBH74579.1"/>
    <property type="molecule type" value="Genomic_DNA"/>
</dbReference>
<dbReference type="InterPro" id="IPR036412">
    <property type="entry name" value="HAD-like_sf"/>
</dbReference>
<keyword evidence="1" id="KW-0378">Hydrolase</keyword>
<accession>E6PDP4</accession>
<dbReference type="GO" id="GO:0050308">
    <property type="term" value="F:sugar-phosphatase activity"/>
    <property type="evidence" value="ECO:0007669"/>
    <property type="project" value="TreeGrafter"/>
</dbReference>
<sequence>MEYDAILFDLFGTLVDDEGRAIEGAAELLVRLGGYKRALVTSCGRGLAVGLLRHAGLPAFEILVTADDVEANKPAPDGYLAAAKLLDIVPERCLVVEDSQQGIAAARAAGMDVVAVLRGRERGFALAATHAFVSLVHLSRALQVGPDSRVRL</sequence>
<comment type="caution">
    <text evidence="1">The sequence shown here is derived from an EMBL/GenBank/DDBJ whole genome shotgun (WGS) entry which is preliminary data.</text>
</comment>
<dbReference type="InterPro" id="IPR006439">
    <property type="entry name" value="HAD-SF_hydro_IA"/>
</dbReference>
<dbReference type="SUPFAM" id="SSF56784">
    <property type="entry name" value="HAD-like"/>
    <property type="match status" value="1"/>
</dbReference>
<gene>
    <name evidence="1" type="ORF">CARN1_1682</name>
</gene>
<dbReference type="GO" id="GO:0004427">
    <property type="term" value="F:inorganic diphosphate phosphatase activity"/>
    <property type="evidence" value="ECO:0007669"/>
    <property type="project" value="UniProtKB-EC"/>
</dbReference>
<dbReference type="NCBIfam" id="TIGR01549">
    <property type="entry name" value="HAD-SF-IA-v1"/>
    <property type="match status" value="1"/>
</dbReference>
<dbReference type="Gene3D" id="3.40.50.1000">
    <property type="entry name" value="HAD superfamily/HAD-like"/>
    <property type="match status" value="1"/>
</dbReference>
<dbReference type="PANTHER" id="PTHR43481">
    <property type="entry name" value="FRUCTOSE-1-PHOSPHATE PHOSPHATASE"/>
    <property type="match status" value="1"/>
</dbReference>
<dbReference type="NCBIfam" id="TIGR01509">
    <property type="entry name" value="HAD-SF-IA-v3"/>
    <property type="match status" value="1"/>
</dbReference>
<dbReference type="Pfam" id="PF13419">
    <property type="entry name" value="HAD_2"/>
    <property type="match status" value="1"/>
</dbReference>
<dbReference type="PANTHER" id="PTHR43481:SF4">
    <property type="entry name" value="GLYCEROL-1-PHOSPHATE PHOSPHOHYDROLASE 1-RELATED"/>
    <property type="match status" value="1"/>
</dbReference>
<proteinExistence type="predicted"/>